<feature type="binding site" evidence="11">
    <location>
        <position position="479"/>
    </location>
    <ligand>
        <name>Mn(2+)</name>
        <dbReference type="ChEBI" id="CHEBI:29035"/>
    </ligand>
</feature>
<reference evidence="15" key="1">
    <citation type="submission" date="2015-08" db="EMBL/GenBank/DDBJ databases">
        <title>Fjat-14210 dsm16467.</title>
        <authorList>
            <person name="Liu B."/>
            <person name="Wang J."/>
            <person name="Zhu Y."/>
            <person name="Liu G."/>
            <person name="Chen Q."/>
            <person name="Chen Z."/>
            <person name="Lan J."/>
            <person name="Che J."/>
            <person name="Ge C."/>
            <person name="Shi H."/>
            <person name="Pan Z."/>
            <person name="Liu X."/>
        </authorList>
    </citation>
    <scope>NUCLEOTIDE SEQUENCE [LARGE SCALE GENOMIC DNA]</scope>
    <source>
        <strain evidence="15">DSM 16467</strain>
    </source>
</reference>
<dbReference type="GO" id="GO:0046872">
    <property type="term" value="F:metal ion binding"/>
    <property type="evidence" value="ECO:0007669"/>
    <property type="project" value="UniProtKB-KW"/>
</dbReference>
<evidence type="ECO:0000256" key="5">
    <source>
        <dbReference type="ARBA" id="ARBA00022692"/>
    </source>
</evidence>
<dbReference type="PANTHER" id="PTHR47371:SF3">
    <property type="entry name" value="PHOSPHOGLYCEROL TRANSFERASE I"/>
    <property type="match status" value="1"/>
</dbReference>
<feature type="domain" description="Sulfatase N-terminal" evidence="13">
    <location>
        <begin position="253"/>
        <end position="542"/>
    </location>
</feature>
<dbReference type="EMBL" id="LILC01000011">
    <property type="protein sequence ID" value="KOO46910.1"/>
    <property type="molecule type" value="Genomic_DNA"/>
</dbReference>
<evidence type="ECO:0000256" key="11">
    <source>
        <dbReference type="PIRSR" id="PIRSR005091-3"/>
    </source>
</evidence>
<dbReference type="SUPFAM" id="SSF53649">
    <property type="entry name" value="Alkaline phosphatase-like"/>
    <property type="match status" value="1"/>
</dbReference>
<evidence type="ECO:0000256" key="12">
    <source>
        <dbReference type="SAM" id="MobiDB-lite"/>
    </source>
</evidence>
<comment type="caution">
    <text evidence="14">The sequence shown here is derived from an EMBL/GenBank/DDBJ whole genome shotgun (WGS) entry which is preliminary data.</text>
</comment>
<dbReference type="PANTHER" id="PTHR47371">
    <property type="entry name" value="LIPOTEICHOIC ACID SYNTHASE"/>
    <property type="match status" value="1"/>
</dbReference>
<dbReference type="STRING" id="284581.AMD01_08310"/>
<keyword evidence="4 8" id="KW-1003">Cell membrane</keyword>
<feature type="binding site" evidence="11">
    <location>
        <position position="260"/>
    </location>
    <ligand>
        <name>Mn(2+)</name>
        <dbReference type="ChEBI" id="CHEBI:29035"/>
    </ligand>
</feature>
<gene>
    <name evidence="14" type="ORF">AMD01_08310</name>
</gene>
<protein>
    <submittedName>
        <fullName evidence="14">Glycerol phosphate lipoteichoic acid synthase</fullName>
    </submittedName>
</protein>
<keyword evidence="6" id="KW-1133">Transmembrane helix</keyword>
<keyword evidence="5" id="KW-0812">Transmembrane</keyword>
<dbReference type="RefSeq" id="WP_053400919.1">
    <property type="nucleotide sequence ID" value="NZ_JAUKEN010000001.1"/>
</dbReference>
<comment type="subcellular location">
    <subcellularLocation>
        <location evidence="1">Cell membrane</location>
        <topology evidence="1">Multi-pass membrane protein</topology>
    </subcellularLocation>
</comment>
<dbReference type="InterPro" id="IPR050448">
    <property type="entry name" value="OpgB/LTA_synthase_biosynth"/>
</dbReference>
<evidence type="ECO:0000256" key="6">
    <source>
        <dbReference type="ARBA" id="ARBA00022989"/>
    </source>
</evidence>
<evidence type="ECO:0000256" key="8">
    <source>
        <dbReference type="PIRNR" id="PIRNR005091"/>
    </source>
</evidence>
<dbReference type="Pfam" id="PF00884">
    <property type="entry name" value="Sulfatase"/>
    <property type="match status" value="1"/>
</dbReference>
<evidence type="ECO:0000256" key="7">
    <source>
        <dbReference type="ARBA" id="ARBA00023136"/>
    </source>
</evidence>
<dbReference type="Gene3D" id="3.40.720.10">
    <property type="entry name" value="Alkaline Phosphatase, subunit A"/>
    <property type="match status" value="1"/>
</dbReference>
<evidence type="ECO:0000256" key="4">
    <source>
        <dbReference type="ARBA" id="ARBA00022475"/>
    </source>
</evidence>
<feature type="binding site" evidence="11">
    <location>
        <position position="478"/>
    </location>
    <ligand>
        <name>Mn(2+)</name>
        <dbReference type="ChEBI" id="CHEBI:29035"/>
    </ligand>
</feature>
<feature type="active site" evidence="9">
    <location>
        <position position="304"/>
    </location>
</feature>
<evidence type="ECO:0000313" key="14">
    <source>
        <dbReference type="EMBL" id="KOO46910.1"/>
    </source>
</evidence>
<dbReference type="GO" id="GO:0005886">
    <property type="term" value="C:plasma membrane"/>
    <property type="evidence" value="ECO:0007669"/>
    <property type="project" value="UniProtKB-SubCell"/>
</dbReference>
<dbReference type="PATRIC" id="fig|284581.3.peg.3716"/>
<evidence type="ECO:0000313" key="15">
    <source>
        <dbReference type="Proteomes" id="UP000037558"/>
    </source>
</evidence>
<keyword evidence="10" id="KW-0464">Manganese</keyword>
<dbReference type="InterPro" id="IPR012160">
    <property type="entry name" value="LtaS-like"/>
</dbReference>
<feature type="binding site" evidence="11">
    <location>
        <position position="304"/>
    </location>
    <ligand>
        <name>Mn(2+)</name>
        <dbReference type="ChEBI" id="CHEBI:29035"/>
    </ligand>
</feature>
<keyword evidence="15" id="KW-1185">Reference proteome</keyword>
<evidence type="ECO:0000256" key="10">
    <source>
        <dbReference type="PIRSR" id="PIRSR005091-2"/>
    </source>
</evidence>
<name>A0A0M0L760_9BACI</name>
<feature type="region of interest" description="Disordered" evidence="12">
    <location>
        <begin position="629"/>
        <end position="663"/>
    </location>
</feature>
<dbReference type="AlphaFoldDB" id="A0A0M0L760"/>
<dbReference type="Proteomes" id="UP000037558">
    <property type="component" value="Unassembled WGS sequence"/>
</dbReference>
<evidence type="ECO:0000259" key="13">
    <source>
        <dbReference type="Pfam" id="PF00884"/>
    </source>
</evidence>
<dbReference type="Gene3D" id="3.30.1120.170">
    <property type="match status" value="1"/>
</dbReference>
<dbReference type="InterPro" id="IPR017850">
    <property type="entry name" value="Alkaline_phosphatase_core_sf"/>
</dbReference>
<dbReference type="CDD" id="cd16015">
    <property type="entry name" value="LTA_synthase"/>
    <property type="match status" value="1"/>
</dbReference>
<evidence type="ECO:0000256" key="2">
    <source>
        <dbReference type="ARBA" id="ARBA00004936"/>
    </source>
</evidence>
<dbReference type="PIRSF" id="PIRSF005091">
    <property type="entry name" value="Mmb_sulf_HI1246"/>
    <property type="match status" value="1"/>
</dbReference>
<comment type="pathway">
    <text evidence="2">Cell wall biogenesis; lipoteichoic acid biosynthesis.</text>
</comment>
<keyword evidence="7 8" id="KW-0472">Membrane</keyword>
<dbReference type="InterPro" id="IPR000917">
    <property type="entry name" value="Sulfatase_N"/>
</dbReference>
<accession>A0A0M0L760</accession>
<proteinExistence type="inferred from homology"/>
<evidence type="ECO:0000256" key="9">
    <source>
        <dbReference type="PIRSR" id="PIRSR005091-1"/>
    </source>
</evidence>
<evidence type="ECO:0000256" key="3">
    <source>
        <dbReference type="ARBA" id="ARBA00009983"/>
    </source>
</evidence>
<evidence type="ECO:0000256" key="1">
    <source>
        <dbReference type="ARBA" id="ARBA00004651"/>
    </source>
</evidence>
<sequence length="663" mass="75852">MKNLLSRDQHVLNKHLGFFFLAVVLFWLKTYAAYRAEFNLGIDNDMQKFLLFMNPISSAILFFGFALFAKGRRSYIWMIILNLLMSILLYANVVYYRFFNDFITIPTLTQTKNFGDLGGSILELLSGYDPLYFLDTFILLALVVFKVAKPQPVRLSGRKITGVFLLGILFFSTNLALAESDRPQLLTRTFDRNYIVKYLGAYNYTIYDAIQSTKSSAQRALADSNDVTEVSNFTKATYAEPNKAYFGKAKGMNVIYVHLESFQNFLINYKLNGQEVTPFLNSLTRDQNTLYFDNFYHQTGQGKTSDAEFMLENSMFGLPQGSVFSTKGQNTLQAAPAILGQRGYTSAVFHGNYKTFWNRDEIYKSIGFDHFFDASYYDMNSKDVVNYGLKDKPFFKESIPMLESLKQPFYTKFITLSNHFPYPIEDSEATIGPATTGDGSVDRYFQTARYLDESVKGFFDYLKKSGLYDNSVIVLYGDHYGISENHNKAMSQILGKEITPLDNANLQKVPLYIRVPGMNGGIQHQYGGEIDVLPTLLHLLGIDTEDYIQFGTDLMSKEHSPVVPFRNGDYVSPTTASINDKYYNMQTGERIEANDETKRYSEIAQKRLNLSDKVVYGDLLRFYEPKGFKPVDRSKYNYNHDEDTTTSDKENEKEKTTSETDQK</sequence>
<feature type="binding site" evidence="10">
    <location>
        <position position="419"/>
    </location>
    <ligand>
        <name>substrate</name>
    </ligand>
</feature>
<organism evidence="14 15">
    <name type="scientific">Priestia koreensis</name>
    <dbReference type="NCBI Taxonomy" id="284581"/>
    <lineage>
        <taxon>Bacteria</taxon>
        <taxon>Bacillati</taxon>
        <taxon>Bacillota</taxon>
        <taxon>Bacilli</taxon>
        <taxon>Bacillales</taxon>
        <taxon>Bacillaceae</taxon>
        <taxon>Priestia</taxon>
    </lineage>
</organism>
<comment type="similarity">
    <text evidence="3 8">Belongs to the LTA synthase family.</text>
</comment>
<dbReference type="OrthoDB" id="5901192at2"/>
<keyword evidence="10" id="KW-0479">Metal-binding</keyword>